<dbReference type="AlphaFoldDB" id="A0A2W7ICE9"/>
<comment type="caution">
    <text evidence="3">The sequence shown here is derived from an EMBL/GenBank/DDBJ whole genome shotgun (WGS) entry which is preliminary data.</text>
</comment>
<keyword evidence="4" id="KW-1185">Reference proteome</keyword>
<feature type="domain" description="Glycosyltransferase subfamily 4-like N-terminal" evidence="2">
    <location>
        <begin position="4"/>
        <end position="144"/>
    </location>
</feature>
<keyword evidence="3" id="KW-0808">Transferase</keyword>
<dbReference type="PANTHER" id="PTHR12526">
    <property type="entry name" value="GLYCOSYLTRANSFERASE"/>
    <property type="match status" value="1"/>
</dbReference>
<gene>
    <name evidence="3" type="ORF">LX95_00092</name>
</gene>
<dbReference type="InterPro" id="IPR001296">
    <property type="entry name" value="Glyco_trans_1"/>
</dbReference>
<dbReference type="Pfam" id="PF13477">
    <property type="entry name" value="Glyco_trans_4_2"/>
    <property type="match status" value="1"/>
</dbReference>
<feature type="domain" description="Glycosyl transferase family 1" evidence="1">
    <location>
        <begin position="187"/>
        <end position="350"/>
    </location>
</feature>
<dbReference type="PANTHER" id="PTHR12526:SF630">
    <property type="entry name" value="GLYCOSYLTRANSFERASE"/>
    <property type="match status" value="1"/>
</dbReference>
<proteinExistence type="predicted"/>
<dbReference type="Gene3D" id="3.40.50.2000">
    <property type="entry name" value="Glycogen Phosphorylase B"/>
    <property type="match status" value="2"/>
</dbReference>
<dbReference type="InterPro" id="IPR028098">
    <property type="entry name" value="Glyco_trans_4-like_N"/>
</dbReference>
<dbReference type="GO" id="GO:0016757">
    <property type="term" value="F:glycosyltransferase activity"/>
    <property type="evidence" value="ECO:0007669"/>
    <property type="project" value="InterPro"/>
</dbReference>
<evidence type="ECO:0000259" key="2">
    <source>
        <dbReference type="Pfam" id="PF13477"/>
    </source>
</evidence>
<name>A0A2W7ICE9_9FLAO</name>
<protein>
    <submittedName>
        <fullName evidence="3">Glycosyltransferase EpsD</fullName>
    </submittedName>
</protein>
<evidence type="ECO:0000313" key="3">
    <source>
        <dbReference type="EMBL" id="PZW43768.1"/>
    </source>
</evidence>
<dbReference type="RefSeq" id="WP_111539459.1">
    <property type="nucleotide sequence ID" value="NZ_QKYV01000001.1"/>
</dbReference>
<dbReference type="EMBL" id="QKYV01000001">
    <property type="protein sequence ID" value="PZW43768.1"/>
    <property type="molecule type" value="Genomic_DNA"/>
</dbReference>
<organism evidence="3 4">
    <name type="scientific">Mesonia algae</name>
    <dbReference type="NCBI Taxonomy" id="213248"/>
    <lineage>
        <taxon>Bacteria</taxon>
        <taxon>Pseudomonadati</taxon>
        <taxon>Bacteroidota</taxon>
        <taxon>Flavobacteriia</taxon>
        <taxon>Flavobacteriales</taxon>
        <taxon>Flavobacteriaceae</taxon>
        <taxon>Mesonia</taxon>
    </lineage>
</organism>
<dbReference type="SUPFAM" id="SSF53756">
    <property type="entry name" value="UDP-Glycosyltransferase/glycogen phosphorylase"/>
    <property type="match status" value="1"/>
</dbReference>
<dbReference type="Proteomes" id="UP000249542">
    <property type="component" value="Unassembled WGS sequence"/>
</dbReference>
<reference evidence="3 4" key="1">
    <citation type="submission" date="2018-06" db="EMBL/GenBank/DDBJ databases">
        <title>Genomic Encyclopedia of Archaeal and Bacterial Type Strains, Phase II (KMG-II): from individual species to whole genera.</title>
        <authorList>
            <person name="Goeker M."/>
        </authorList>
    </citation>
    <scope>NUCLEOTIDE SEQUENCE [LARGE SCALE GENOMIC DNA]</scope>
    <source>
        <strain evidence="3 4">DSM 15361</strain>
    </source>
</reference>
<accession>A0A2W7ICE9</accession>
<evidence type="ECO:0000313" key="4">
    <source>
        <dbReference type="Proteomes" id="UP000249542"/>
    </source>
</evidence>
<dbReference type="Pfam" id="PF00534">
    <property type="entry name" value="Glycos_transf_1"/>
    <property type="match status" value="1"/>
</dbReference>
<evidence type="ECO:0000259" key="1">
    <source>
        <dbReference type="Pfam" id="PF00534"/>
    </source>
</evidence>
<sequence length="373" mass="42736">MKKKILYTASTDIHLMNFHVPYIKLLSERGYEVHVACNGNRKIPYATKQYRIAFQRSPLAKKNIEAYKTLKELIVENGYALIHCHTPTCGVITRLAARKARKKDTKVVYTAHGFHFYKGASKKNWVIFYPVEVLLSYITDGIITMNEEDFKRLSTSAFKTKNKYLINGIGVNPERLKFDTHELVDLKEELQLRPQDVVVLYIAEFIPRKNHQFIFNQLRAIIDQHKNVKFLFAGGFASEKIKLEEQAVRENILDHIKFLGYRDDIGKIITLADIGISSSIAEGLPIGVLELMYNNIPVVASNIRGHEDIICDGNNGYLFNFDTGEKFKNVVVKLIANNEFRKELGKKAKSSITKFLLPPAVDRMSNIYDDFLN</sequence>